<feature type="domain" description="ABC-2 type transporter transmembrane" evidence="6">
    <location>
        <begin position="21"/>
        <end position="329"/>
    </location>
</feature>
<feature type="transmembrane region" description="Helical" evidence="5">
    <location>
        <begin position="151"/>
        <end position="170"/>
    </location>
</feature>
<evidence type="ECO:0000313" key="10">
    <source>
        <dbReference type="Proteomes" id="UP000585258"/>
    </source>
</evidence>
<dbReference type="GO" id="GO:0016020">
    <property type="term" value="C:membrane"/>
    <property type="evidence" value="ECO:0007669"/>
    <property type="project" value="UniProtKB-SubCell"/>
</dbReference>
<keyword evidence="9" id="KW-1185">Reference proteome</keyword>
<evidence type="ECO:0000256" key="3">
    <source>
        <dbReference type="ARBA" id="ARBA00022989"/>
    </source>
</evidence>
<dbReference type="InterPro" id="IPR052902">
    <property type="entry name" value="ABC-2_transporter"/>
</dbReference>
<dbReference type="PANTHER" id="PTHR43027:SF1">
    <property type="entry name" value="DOXORUBICIN RESISTANCE ABC TRANSPORTER PERMEASE PROTEIN DRRC-RELATED"/>
    <property type="match status" value="1"/>
</dbReference>
<comment type="subcellular location">
    <subcellularLocation>
        <location evidence="1">Membrane</location>
        <topology evidence="1">Multi-pass membrane protein</topology>
    </subcellularLocation>
</comment>
<keyword evidence="2 5" id="KW-0812">Transmembrane</keyword>
<dbReference type="EMBL" id="FNJM01000003">
    <property type="protein sequence ID" value="SDP29701.1"/>
    <property type="molecule type" value="Genomic_DNA"/>
</dbReference>
<name>A0A1H0RJT8_9CLOT</name>
<organism evidence="8 9">
    <name type="scientific">Clostridium gasigenes</name>
    <dbReference type="NCBI Taxonomy" id="94869"/>
    <lineage>
        <taxon>Bacteria</taxon>
        <taxon>Bacillati</taxon>
        <taxon>Bacillota</taxon>
        <taxon>Clostridia</taxon>
        <taxon>Eubacteriales</taxon>
        <taxon>Clostridiaceae</taxon>
        <taxon>Clostridium</taxon>
    </lineage>
</organism>
<dbReference type="Pfam" id="PF12698">
    <property type="entry name" value="ABC2_membrane_3"/>
    <property type="match status" value="1"/>
</dbReference>
<evidence type="ECO:0000256" key="2">
    <source>
        <dbReference type="ARBA" id="ARBA00022692"/>
    </source>
</evidence>
<dbReference type="PANTHER" id="PTHR43027">
    <property type="entry name" value="DOXORUBICIN RESISTANCE ABC TRANSPORTER PERMEASE PROTEIN DRRC-RELATED"/>
    <property type="match status" value="1"/>
</dbReference>
<keyword evidence="4 5" id="KW-0472">Membrane</keyword>
<evidence type="ECO:0000313" key="9">
    <source>
        <dbReference type="Proteomes" id="UP000198597"/>
    </source>
</evidence>
<evidence type="ECO:0000256" key="4">
    <source>
        <dbReference type="ARBA" id="ARBA00023136"/>
    </source>
</evidence>
<dbReference type="STRING" id="94869.SAMN04488529_103225"/>
<dbReference type="InterPro" id="IPR013525">
    <property type="entry name" value="ABC2_TM"/>
</dbReference>
<dbReference type="GO" id="GO:0140359">
    <property type="term" value="F:ABC-type transporter activity"/>
    <property type="evidence" value="ECO:0007669"/>
    <property type="project" value="InterPro"/>
</dbReference>
<evidence type="ECO:0000256" key="5">
    <source>
        <dbReference type="SAM" id="Phobius"/>
    </source>
</evidence>
<sequence length="339" mass="37142">MGILIVVNNEFRRSLKYKKKLILGLLIPVISIIAAIAINSIMKPSINIGIINNGSGNIYEELKEESSFINGLNIKTAKEESINTDMILGKYAAIIQLNKDESFKVTSLDPEANENIKQIINGYFSNKELKGFEDALLKIENEKMTVAERSGGFILLTLIITCTLSACNLIKDKEDGILKRFLISLHKPIIYILGTYLYNILNTIVQIIIAIIILMSLPIDIGITGMQLLVIGFTIAIIATSLSSFIVALCKSDLQASIVASGTALIMSLLGGGFLPLDKMPTSLKYVSNVTITKWLVVFIKKIEQGVDNTDILVPMAIILCLSIIMVIGSCKLGKKKFV</sequence>
<dbReference type="Proteomes" id="UP000585258">
    <property type="component" value="Unassembled WGS sequence"/>
</dbReference>
<feature type="transmembrane region" description="Helical" evidence="5">
    <location>
        <begin position="312"/>
        <end position="331"/>
    </location>
</feature>
<proteinExistence type="predicted"/>
<reference evidence="8 9" key="1">
    <citation type="submission" date="2016-10" db="EMBL/GenBank/DDBJ databases">
        <authorList>
            <person name="de Groot N.N."/>
        </authorList>
    </citation>
    <scope>NUCLEOTIDE SEQUENCE [LARGE SCALE GENOMIC DNA]</scope>
    <source>
        <strain evidence="8 9">DSM 12272</strain>
    </source>
</reference>
<evidence type="ECO:0000313" key="8">
    <source>
        <dbReference type="EMBL" id="SDP29701.1"/>
    </source>
</evidence>
<accession>A0A1H0RJT8</accession>
<evidence type="ECO:0000259" key="6">
    <source>
        <dbReference type="Pfam" id="PF12698"/>
    </source>
</evidence>
<evidence type="ECO:0000313" key="7">
    <source>
        <dbReference type="EMBL" id="MBB6715248.1"/>
    </source>
</evidence>
<feature type="transmembrane region" description="Helical" evidence="5">
    <location>
        <begin position="226"/>
        <end position="249"/>
    </location>
</feature>
<dbReference type="RefSeq" id="WP_089968223.1">
    <property type="nucleotide sequence ID" value="NZ_FNJM01000003.1"/>
</dbReference>
<gene>
    <name evidence="7" type="ORF">H7E68_10960</name>
    <name evidence="8" type="ORF">SAMN04488529_103225</name>
</gene>
<keyword evidence="3 5" id="KW-1133">Transmembrane helix</keyword>
<dbReference type="OrthoDB" id="266913at2"/>
<feature type="transmembrane region" description="Helical" evidence="5">
    <location>
        <begin position="256"/>
        <end position="277"/>
    </location>
</feature>
<reference evidence="7 10" key="2">
    <citation type="submission" date="2020-08" db="EMBL/GenBank/DDBJ databases">
        <title>Clostridia isolated from Swiss meat.</title>
        <authorList>
            <person name="Wambui J."/>
            <person name="Stevens M.J.A."/>
            <person name="Stephan R."/>
        </authorList>
    </citation>
    <scope>NUCLEOTIDE SEQUENCE [LARGE SCALE GENOMIC DNA]</scope>
    <source>
        <strain evidence="7 10">CM001</strain>
    </source>
</reference>
<dbReference type="Proteomes" id="UP000198597">
    <property type="component" value="Unassembled WGS sequence"/>
</dbReference>
<protein>
    <submittedName>
        <fullName evidence="7">ABC transporter permease</fullName>
    </submittedName>
    <submittedName>
        <fullName evidence="8">ABC-2 type transport system permease protein</fullName>
    </submittedName>
</protein>
<evidence type="ECO:0000256" key="1">
    <source>
        <dbReference type="ARBA" id="ARBA00004141"/>
    </source>
</evidence>
<feature type="transmembrane region" description="Helical" evidence="5">
    <location>
        <begin position="21"/>
        <end position="42"/>
    </location>
</feature>
<dbReference type="AlphaFoldDB" id="A0A1H0RJT8"/>
<feature type="transmembrane region" description="Helical" evidence="5">
    <location>
        <begin position="190"/>
        <end position="214"/>
    </location>
</feature>
<dbReference type="EMBL" id="JACKWY010000005">
    <property type="protein sequence ID" value="MBB6715248.1"/>
    <property type="molecule type" value="Genomic_DNA"/>
</dbReference>